<protein>
    <submittedName>
        <fullName evidence="1">Abi family protein</fullName>
    </submittedName>
</protein>
<sequence>MCTTNMTGKTSKYIDIHITKSKLMKKLIFSNAQEEERCSKYLDLKGVAYHVVLINFIGLDDDGKIKYKTVSDLYKYDKRLRNRLYKFISAFEEQIRAFIANSHNHGLSTLKLGESIKANLKNGSNIAFELEDLDFGQLIQIVEKFTDKDLKRMFPNSDEYVIQNLRAIKELRNAISHHRILLMYYDYETCYINGEEKNDLTNNIKNLVNMISDYYKKFLIESVNDAINDKRDVNFKLLDNLEIKI</sequence>
<dbReference type="AlphaFoldDB" id="A0A553IH47"/>
<gene>
    <name evidence="1" type="ORF">FNV44_00315</name>
</gene>
<name>A0A553IH47_ACHLA</name>
<evidence type="ECO:0000313" key="1">
    <source>
        <dbReference type="EMBL" id="TRX99517.1"/>
    </source>
</evidence>
<accession>A0A553IH47</accession>
<dbReference type="EMBL" id="VKID01000001">
    <property type="protein sequence ID" value="TRX99517.1"/>
    <property type="molecule type" value="Genomic_DNA"/>
</dbReference>
<evidence type="ECO:0000313" key="2">
    <source>
        <dbReference type="Proteomes" id="UP000315938"/>
    </source>
</evidence>
<comment type="caution">
    <text evidence="1">The sequence shown here is derived from an EMBL/GenBank/DDBJ whole genome shotgun (WGS) entry which is preliminary data.</text>
</comment>
<dbReference type="Proteomes" id="UP000315938">
    <property type="component" value="Unassembled WGS sequence"/>
</dbReference>
<proteinExistence type="predicted"/>
<reference evidence="1 2" key="1">
    <citation type="submission" date="2019-07" db="EMBL/GenBank/DDBJ databases">
        <title>Genome sequence of Acholeplasma laidlawii strain with increased resistance to erythromycin.</title>
        <authorList>
            <person name="Medvedeva E.S."/>
            <person name="Baranova N.B."/>
            <person name="Siniagina M.N."/>
            <person name="Mouzykantov A."/>
            <person name="Chernova O.A."/>
            <person name="Chernov V.M."/>
        </authorList>
    </citation>
    <scope>NUCLEOTIDE SEQUENCE [LARGE SCALE GENOMIC DNA]</scope>
    <source>
        <strain evidence="1 2">PG8REry</strain>
    </source>
</reference>
<organism evidence="1 2">
    <name type="scientific">Acholeplasma laidlawii</name>
    <dbReference type="NCBI Taxonomy" id="2148"/>
    <lineage>
        <taxon>Bacteria</taxon>
        <taxon>Bacillati</taxon>
        <taxon>Mycoplasmatota</taxon>
        <taxon>Mollicutes</taxon>
        <taxon>Acholeplasmatales</taxon>
        <taxon>Acholeplasmataceae</taxon>
        <taxon>Acholeplasma</taxon>
    </lineage>
</organism>